<dbReference type="InParanoid" id="A0A2P6MMA7"/>
<protein>
    <submittedName>
        <fullName evidence="2">Uncharacterized protein</fullName>
    </submittedName>
</protein>
<proteinExistence type="predicted"/>
<name>A0A2P6MMA7_9EUKA</name>
<gene>
    <name evidence="2" type="ORF">PROFUN_15291</name>
</gene>
<dbReference type="EMBL" id="MDYQ01000801">
    <property type="protein sequence ID" value="PRP72832.1"/>
    <property type="molecule type" value="Genomic_DNA"/>
</dbReference>
<accession>A0A2P6MMA7</accession>
<evidence type="ECO:0000313" key="3">
    <source>
        <dbReference type="Proteomes" id="UP000241769"/>
    </source>
</evidence>
<dbReference type="AlphaFoldDB" id="A0A2P6MMA7"/>
<feature type="region of interest" description="Disordered" evidence="1">
    <location>
        <begin position="182"/>
        <end position="215"/>
    </location>
</feature>
<sequence length="215" mass="24272">MSQTKTKIVDPRTLSIPELEVLLRKNEDLLQSPISKKLPDGGQKIRNTISLLQQAMNEKKASGQEEKEKKTISNLEKFAYREKTKEKKESTTQNFIQDDEEVMEYLDKPENPDQDVESLADRLNIVDIAAKERDMREAKSRLIITGRRAAQQDKKASKVLSIQESIHLGQRGNADYTLYETLTPEEEAGLRSDAPSANGEEPEEQVLNVSSTLSA</sequence>
<reference evidence="2 3" key="1">
    <citation type="journal article" date="2018" name="Genome Biol. Evol.">
        <title>Multiple Roots of Fruiting Body Formation in Amoebozoa.</title>
        <authorList>
            <person name="Hillmann F."/>
            <person name="Forbes G."/>
            <person name="Novohradska S."/>
            <person name="Ferling I."/>
            <person name="Riege K."/>
            <person name="Groth M."/>
            <person name="Westermann M."/>
            <person name="Marz M."/>
            <person name="Spaller T."/>
            <person name="Winckler T."/>
            <person name="Schaap P."/>
            <person name="Glockner G."/>
        </authorList>
    </citation>
    <scope>NUCLEOTIDE SEQUENCE [LARGE SCALE GENOMIC DNA]</scope>
    <source>
        <strain evidence="2 3">Jena</strain>
    </source>
</reference>
<comment type="caution">
    <text evidence="2">The sequence shown here is derived from an EMBL/GenBank/DDBJ whole genome shotgun (WGS) entry which is preliminary data.</text>
</comment>
<dbReference type="Proteomes" id="UP000241769">
    <property type="component" value="Unassembled WGS sequence"/>
</dbReference>
<keyword evidence="3" id="KW-1185">Reference proteome</keyword>
<organism evidence="2 3">
    <name type="scientific">Planoprotostelium fungivorum</name>
    <dbReference type="NCBI Taxonomy" id="1890364"/>
    <lineage>
        <taxon>Eukaryota</taxon>
        <taxon>Amoebozoa</taxon>
        <taxon>Evosea</taxon>
        <taxon>Variosea</taxon>
        <taxon>Cavosteliida</taxon>
        <taxon>Cavosteliaceae</taxon>
        <taxon>Planoprotostelium</taxon>
    </lineage>
</organism>
<evidence type="ECO:0000313" key="2">
    <source>
        <dbReference type="EMBL" id="PRP72832.1"/>
    </source>
</evidence>
<evidence type="ECO:0000256" key="1">
    <source>
        <dbReference type="SAM" id="MobiDB-lite"/>
    </source>
</evidence>